<accession>A0ACC2EWT6</accession>
<protein>
    <submittedName>
        <fullName evidence="1">Uncharacterized protein</fullName>
    </submittedName>
</protein>
<organism evidence="1 2">
    <name type="scientific">Diphasiastrum complanatum</name>
    <name type="common">Issler's clubmoss</name>
    <name type="synonym">Lycopodium complanatum</name>
    <dbReference type="NCBI Taxonomy" id="34168"/>
    <lineage>
        <taxon>Eukaryota</taxon>
        <taxon>Viridiplantae</taxon>
        <taxon>Streptophyta</taxon>
        <taxon>Embryophyta</taxon>
        <taxon>Tracheophyta</taxon>
        <taxon>Lycopodiopsida</taxon>
        <taxon>Lycopodiales</taxon>
        <taxon>Lycopodiaceae</taxon>
        <taxon>Lycopodioideae</taxon>
        <taxon>Diphasiastrum</taxon>
    </lineage>
</organism>
<reference evidence="2" key="1">
    <citation type="journal article" date="2024" name="Proc. Natl. Acad. Sci. U.S.A.">
        <title>Extraordinary preservation of gene collinearity over three hundred million years revealed in homosporous lycophytes.</title>
        <authorList>
            <person name="Li C."/>
            <person name="Wickell D."/>
            <person name="Kuo L.Y."/>
            <person name="Chen X."/>
            <person name="Nie B."/>
            <person name="Liao X."/>
            <person name="Peng D."/>
            <person name="Ji J."/>
            <person name="Jenkins J."/>
            <person name="Williams M."/>
            <person name="Shu S."/>
            <person name="Plott C."/>
            <person name="Barry K."/>
            <person name="Rajasekar S."/>
            <person name="Grimwood J."/>
            <person name="Han X."/>
            <person name="Sun S."/>
            <person name="Hou Z."/>
            <person name="He W."/>
            <person name="Dai G."/>
            <person name="Sun C."/>
            <person name="Schmutz J."/>
            <person name="Leebens-Mack J.H."/>
            <person name="Li F.W."/>
            <person name="Wang L."/>
        </authorList>
    </citation>
    <scope>NUCLEOTIDE SEQUENCE [LARGE SCALE GENOMIC DNA]</scope>
    <source>
        <strain evidence="2">cv. PW_Plant_1</strain>
    </source>
</reference>
<sequence>MQQFKKFGSELLGLVYTGYIAQPDVGSRPTVEMVDSERRSRASLEEDLECPVCWERFNDLENTPYVLWCGHTLCRECVMGLQGAHVKVTALCWQLPFFISCPWCQFLTLRLTWKGCLRYPCKNFFLLGIIDTVRGSSKSQQKPLLTDHVGGDAGSFSSHCRQQLRSRLQQRHVEQELSVITRVMELVRGGWNLEVLHGSYRRVCAFFSQITSKLPLVCLLLFLVIYLLPLSIGFILIYAAITIIFAVPSLLVVYFSFPSLNWLIQEIMT</sequence>
<dbReference type="Proteomes" id="UP001162992">
    <property type="component" value="Chromosome 1"/>
</dbReference>
<comment type="caution">
    <text evidence="1">The sequence shown here is derived from an EMBL/GenBank/DDBJ whole genome shotgun (WGS) entry which is preliminary data.</text>
</comment>
<evidence type="ECO:0000313" key="1">
    <source>
        <dbReference type="EMBL" id="KAJ7570973.1"/>
    </source>
</evidence>
<evidence type="ECO:0000313" key="2">
    <source>
        <dbReference type="Proteomes" id="UP001162992"/>
    </source>
</evidence>
<name>A0ACC2EWT6_DIPCM</name>
<gene>
    <name evidence="1" type="ORF">O6H91_01G143100</name>
</gene>
<keyword evidence="2" id="KW-1185">Reference proteome</keyword>
<proteinExistence type="predicted"/>
<dbReference type="EMBL" id="CM055092">
    <property type="protein sequence ID" value="KAJ7570973.1"/>
    <property type="molecule type" value="Genomic_DNA"/>
</dbReference>